<keyword evidence="2" id="KW-1185">Reference proteome</keyword>
<dbReference type="Proteomes" id="UP000078503">
    <property type="component" value="Unassembled WGS sequence"/>
</dbReference>
<organism evidence="1 2">
    <name type="scientific">Photobacterium jeanii</name>
    <dbReference type="NCBI Taxonomy" id="858640"/>
    <lineage>
        <taxon>Bacteria</taxon>
        <taxon>Pseudomonadati</taxon>
        <taxon>Pseudomonadota</taxon>
        <taxon>Gammaproteobacteria</taxon>
        <taxon>Vibrionales</taxon>
        <taxon>Vibrionaceae</taxon>
        <taxon>Photobacterium</taxon>
    </lineage>
</organism>
<comment type="caution">
    <text evidence="1">The sequence shown here is derived from an EMBL/GenBank/DDBJ whole genome shotgun (WGS) entry which is preliminary data.</text>
</comment>
<accession>A0A178K398</accession>
<dbReference type="STRING" id="858640.A3K86_19725"/>
<evidence type="ECO:0000313" key="2">
    <source>
        <dbReference type="Proteomes" id="UP000078503"/>
    </source>
</evidence>
<proteinExistence type="predicted"/>
<gene>
    <name evidence="1" type="ORF">A3K86_19725</name>
</gene>
<dbReference type="AlphaFoldDB" id="A0A178K398"/>
<sequence length="88" mass="9920">MLIFDINAISCLLPLLKENTLLSHNEVFFSQNGKLHKVYQFVEHTTTILEDLGVFNDQVTGYTMVLDSFQELKLNGTELVVMSNTVVG</sequence>
<reference evidence="1 2" key="1">
    <citation type="submission" date="2016-03" db="EMBL/GenBank/DDBJ databases">
        <title>Photobacterium proteolyticum sp. nov. a protease producing bacterium isolated from ocean sediments of Laizhou Bay.</title>
        <authorList>
            <person name="Li Y."/>
        </authorList>
    </citation>
    <scope>NUCLEOTIDE SEQUENCE [LARGE SCALE GENOMIC DNA]</scope>
    <source>
        <strain evidence="1 2">R-40508</strain>
    </source>
</reference>
<evidence type="ECO:0000313" key="1">
    <source>
        <dbReference type="EMBL" id="OAN11192.1"/>
    </source>
</evidence>
<dbReference type="RefSeq" id="WP_068335467.1">
    <property type="nucleotide sequence ID" value="NZ_LVHF01000033.1"/>
</dbReference>
<dbReference type="EMBL" id="LVHF01000033">
    <property type="protein sequence ID" value="OAN11192.1"/>
    <property type="molecule type" value="Genomic_DNA"/>
</dbReference>
<name>A0A178K398_9GAMM</name>
<protein>
    <submittedName>
        <fullName evidence="1">Uncharacterized protein</fullName>
    </submittedName>
</protein>